<comment type="caution">
    <text evidence="4">The sequence shown here is derived from an EMBL/GenBank/DDBJ whole genome shotgun (WGS) entry which is preliminary data.</text>
</comment>
<evidence type="ECO:0000256" key="2">
    <source>
        <dbReference type="ARBA" id="ARBA00022679"/>
    </source>
</evidence>
<evidence type="ECO:0000256" key="1">
    <source>
        <dbReference type="ARBA" id="ARBA00006383"/>
    </source>
</evidence>
<evidence type="ECO:0000313" key="4">
    <source>
        <dbReference type="EMBL" id="GAA3502787.1"/>
    </source>
</evidence>
<dbReference type="PANTHER" id="PTHR11104">
    <property type="entry name" value="AMINOGLYCOSIDE N3-ACETYLTRANSFERASE"/>
    <property type="match status" value="1"/>
</dbReference>
<dbReference type="PANTHER" id="PTHR11104:SF0">
    <property type="entry name" value="SPBETA PROPHAGE-DERIVED AMINOGLYCOSIDE N(3')-ACETYLTRANSFERASE-LIKE PROTEIN YOKD"/>
    <property type="match status" value="1"/>
</dbReference>
<dbReference type="SUPFAM" id="SSF110710">
    <property type="entry name" value="TTHA0583/YokD-like"/>
    <property type="match status" value="1"/>
</dbReference>
<reference evidence="5" key="1">
    <citation type="journal article" date="2019" name="Int. J. Syst. Evol. Microbiol.">
        <title>The Global Catalogue of Microorganisms (GCM) 10K type strain sequencing project: providing services to taxonomists for standard genome sequencing and annotation.</title>
        <authorList>
            <consortium name="The Broad Institute Genomics Platform"/>
            <consortium name="The Broad Institute Genome Sequencing Center for Infectious Disease"/>
            <person name="Wu L."/>
            <person name="Ma J."/>
        </authorList>
    </citation>
    <scope>NUCLEOTIDE SEQUENCE [LARGE SCALE GENOMIC DNA]</scope>
    <source>
        <strain evidence="5">JCM 4816</strain>
    </source>
</reference>
<keyword evidence="3" id="KW-0012">Acyltransferase</keyword>
<evidence type="ECO:0000313" key="5">
    <source>
        <dbReference type="Proteomes" id="UP001501455"/>
    </source>
</evidence>
<organism evidence="4 5">
    <name type="scientific">Streptomyces prasinosporus</name>
    <dbReference type="NCBI Taxonomy" id="68256"/>
    <lineage>
        <taxon>Bacteria</taxon>
        <taxon>Bacillati</taxon>
        <taxon>Actinomycetota</taxon>
        <taxon>Actinomycetes</taxon>
        <taxon>Kitasatosporales</taxon>
        <taxon>Streptomycetaceae</taxon>
        <taxon>Streptomyces</taxon>
        <taxon>Streptomyces albogriseolus group</taxon>
    </lineage>
</organism>
<dbReference type="InterPro" id="IPR028345">
    <property type="entry name" value="Antibiotic_NAT-like"/>
</dbReference>
<keyword evidence="2" id="KW-0808">Transferase</keyword>
<dbReference type="EMBL" id="BAAAXF010000071">
    <property type="protein sequence ID" value="GAA3502787.1"/>
    <property type="molecule type" value="Genomic_DNA"/>
</dbReference>
<dbReference type="Pfam" id="PF02522">
    <property type="entry name" value="Antibiotic_NAT"/>
    <property type="match status" value="1"/>
</dbReference>
<sequence length="276" mass="29554">MSETDRISGVLGELGIRRGGVLMVHASLRGTGTAPERVRDALLTALGPDGTLVVPAFTPENSDTSRAHKALVAGLDEQEVRAFREAMPPFEPGTTPCPTMGALAECVRTTPGAVRSAHPQTSLSGLGPRAAELLDRHHPHCHLGERSPLARLYDADAQVLLLRVGFEACSALHLAEYRMTPPPPRRTYRCVVGAGGNWISYEDAALDDSDFAAVGQRLPSDLLVRREWSGRAVVLFRMRPVVDDATEQLSRHRSAIGVKQAGRAGGSSGTLLNSVE</sequence>
<accession>A0ABP6U5E8</accession>
<gene>
    <name evidence="4" type="ORF">GCM10019016_098960</name>
</gene>
<dbReference type="InterPro" id="IPR003679">
    <property type="entry name" value="Amioglycoside_AcTrfase"/>
</dbReference>
<protein>
    <submittedName>
        <fullName evidence="4">AAC(3) family N-acetyltransferase</fullName>
    </submittedName>
</protein>
<dbReference type="RefSeq" id="WP_425588105.1">
    <property type="nucleotide sequence ID" value="NZ_BAAAXF010000071.1"/>
</dbReference>
<proteinExistence type="inferred from homology"/>
<evidence type="ECO:0000256" key="3">
    <source>
        <dbReference type="ARBA" id="ARBA00023315"/>
    </source>
</evidence>
<name>A0ABP6U5E8_9ACTN</name>
<comment type="similarity">
    <text evidence="1">Belongs to the antibiotic N-acetyltransferase family.</text>
</comment>
<keyword evidence="5" id="KW-1185">Reference proteome</keyword>
<dbReference type="Proteomes" id="UP001501455">
    <property type="component" value="Unassembled WGS sequence"/>
</dbReference>